<comment type="caution">
    <text evidence="1">The sequence shown here is derived from an EMBL/GenBank/DDBJ whole genome shotgun (WGS) entry which is preliminary data.</text>
</comment>
<reference evidence="1" key="1">
    <citation type="journal article" date="2022" name="bioRxiv">
        <title>Population genetic analysis of Ophidiomyces ophidiicola, the causative agent of snake fungal disease, indicates recent introductions to the USA.</title>
        <authorList>
            <person name="Ladner J.T."/>
            <person name="Palmer J.M."/>
            <person name="Ettinger C.L."/>
            <person name="Stajich J.E."/>
            <person name="Farrell T.M."/>
            <person name="Glorioso B.M."/>
            <person name="Lawson B."/>
            <person name="Price S.J."/>
            <person name="Stengle A.G."/>
            <person name="Grear D.A."/>
            <person name="Lorch J.M."/>
        </authorList>
    </citation>
    <scope>NUCLEOTIDE SEQUENCE</scope>
    <source>
        <strain evidence="1">NWHC 24266-5</strain>
    </source>
</reference>
<sequence length="977" mass="111828">MRFGYGLCLRIASSSLPRSSTHQFRAINTYLQSPSSKQPYSSSKTPSDKQSIHTMTLAANDALPATLKSITDTKLKELSKKQTLFESRKKAIYDEAANQQTLEDKVRILLEGVARVKGFPDDGLDTTDADDAVIRSDGQRVSARHVYYNIRRELVQRKYDSSISDARLRQSEEELRKQLEFISAKHEHALFFNRLVTEWLNNPRNPVPEVPDGKDLGASYKQLERKEVQEQRTQWEKLVFERRQVDSEKIKSYLTNLFHQSSLSEQALKDFRKRIQLSSKQFLTKDDHFTLSSLKWIIGGVISKDILSTDKVAILREFLVNDAVAQEVADVLNVRMAQLDNWSWSSSPIPVEMRRHLNGKYRAYMDEDILDAMFLHYIGVKWSIQFKELFMSLFNSHAWKAQSARIPKQDIERRKYFLYENGREGRDEYNIVGARKSDFLEKYFMCQLPTDTDSMVVYNTDADPEEEKKKTFADLKHSLLHLVMAEIWLHKALHGEITIVQSDFRWFGPSLPHTTLLSILEFFHVPQIWIDFFRRFLEAPLRFVQDGDDAPIRVRQNGVSLSHSISDCLGEVLLFCLDFSVNQNADGLLLYRLHDDFWFWGQESTCIKAWKAVTEFCSVMGLNINEEKSGMARLFGKKLMSPTNDDGDSKSSGIGGDNSSVSSKSEPIILPNGSIKWGFLKLNETTGRFEVDQSQIDEHIQELRRQLSACKSVFSWVQAWNTYMARFMSNNFGKPALCLGRPHLEMVLSTLRRIEKELFAENTATGGVSNHLRQEIEKKFGITGLPDGFFYLPEEYGGLSLTNPFVSLIAMREGIKTTPERILRSAFIAEQKEYATAKEKYEKQGPNQTSVVLAGSSSSASSPSSTTEFMPLEEFFRYSETTSYLMKKAYEVLLEQPSEVPAAFTPELQNVISTNESNKSLSSDWYRLSSYSKGIVELYHPGMLEKYGGLAGVEDKTLPLGVVKILKRERIRWHSSL</sequence>
<gene>
    <name evidence="1" type="ORF">LOY88_000325</name>
</gene>
<name>A0ACB8V8P0_9EURO</name>
<proteinExistence type="predicted"/>
<organism evidence="1">
    <name type="scientific">Ophidiomyces ophidiicola</name>
    <dbReference type="NCBI Taxonomy" id="1387563"/>
    <lineage>
        <taxon>Eukaryota</taxon>
        <taxon>Fungi</taxon>
        <taxon>Dikarya</taxon>
        <taxon>Ascomycota</taxon>
        <taxon>Pezizomycotina</taxon>
        <taxon>Eurotiomycetes</taxon>
        <taxon>Eurotiomycetidae</taxon>
        <taxon>Onygenales</taxon>
        <taxon>Onygenaceae</taxon>
        <taxon>Ophidiomyces</taxon>
    </lineage>
</organism>
<accession>A0ACB8V8P0</accession>
<dbReference type="EMBL" id="JALBCA010000003">
    <property type="protein sequence ID" value="KAI2393264.1"/>
    <property type="molecule type" value="Genomic_DNA"/>
</dbReference>
<evidence type="ECO:0000313" key="1">
    <source>
        <dbReference type="EMBL" id="KAI2393264.1"/>
    </source>
</evidence>
<protein>
    <submittedName>
        <fullName evidence="1">Uncharacterized protein</fullName>
    </submittedName>
</protein>